<dbReference type="NCBIfam" id="TIGR00492">
    <property type="entry name" value="alr"/>
    <property type="match status" value="1"/>
</dbReference>
<feature type="domain" description="Alanine racemase C-terminal" evidence="5">
    <location>
        <begin position="246"/>
        <end position="373"/>
    </location>
</feature>
<dbReference type="InterPro" id="IPR009006">
    <property type="entry name" value="Ala_racemase/Decarboxylase_C"/>
</dbReference>
<dbReference type="SUPFAM" id="SSF51419">
    <property type="entry name" value="PLP-binding barrel"/>
    <property type="match status" value="1"/>
</dbReference>
<reference evidence="6 7" key="1">
    <citation type="journal article" date="2019" name="Emerg. Microbes Infect.">
        <title>Comprehensive subspecies identification of 175 nontuberculous mycobacteria species based on 7547 genomic profiles.</title>
        <authorList>
            <person name="Matsumoto Y."/>
            <person name="Kinjo T."/>
            <person name="Motooka D."/>
            <person name="Nabeya D."/>
            <person name="Jung N."/>
            <person name="Uechi K."/>
            <person name="Horii T."/>
            <person name="Iida T."/>
            <person name="Fujita J."/>
            <person name="Nakamura S."/>
        </authorList>
    </citation>
    <scope>NUCLEOTIDE SEQUENCE [LARGE SCALE GENOMIC DNA]</scope>
    <source>
        <strain evidence="6 7">JCM 13392</strain>
    </source>
</reference>
<dbReference type="CDD" id="cd00430">
    <property type="entry name" value="PLPDE_III_AR"/>
    <property type="match status" value="1"/>
</dbReference>
<evidence type="ECO:0000259" key="5">
    <source>
        <dbReference type="SMART" id="SM01005"/>
    </source>
</evidence>
<dbReference type="Gene3D" id="3.20.20.10">
    <property type="entry name" value="Alanine racemase"/>
    <property type="match status" value="1"/>
</dbReference>
<dbReference type="EMBL" id="BLKT01000003">
    <property type="protein sequence ID" value="GFG58784.1"/>
    <property type="molecule type" value="Genomic_DNA"/>
</dbReference>
<organism evidence="6 7">
    <name type="scientific">Mycolicibacterium murale</name>
    <dbReference type="NCBI Taxonomy" id="182220"/>
    <lineage>
        <taxon>Bacteria</taxon>
        <taxon>Bacillati</taxon>
        <taxon>Actinomycetota</taxon>
        <taxon>Actinomycetes</taxon>
        <taxon>Mycobacteriales</taxon>
        <taxon>Mycobacteriaceae</taxon>
        <taxon>Mycolicibacterium</taxon>
    </lineage>
</organism>
<dbReference type="GO" id="GO:0030170">
    <property type="term" value="F:pyridoxal phosphate binding"/>
    <property type="evidence" value="ECO:0007669"/>
    <property type="project" value="TreeGrafter"/>
</dbReference>
<keyword evidence="3" id="KW-0413">Isomerase</keyword>
<evidence type="ECO:0000256" key="3">
    <source>
        <dbReference type="ARBA" id="ARBA00023235"/>
    </source>
</evidence>
<dbReference type="Proteomes" id="UP000465241">
    <property type="component" value="Unassembled WGS sequence"/>
</dbReference>
<evidence type="ECO:0000256" key="1">
    <source>
        <dbReference type="ARBA" id="ARBA00001933"/>
    </source>
</evidence>
<evidence type="ECO:0000313" key="7">
    <source>
        <dbReference type="Proteomes" id="UP000465241"/>
    </source>
</evidence>
<dbReference type="Gene3D" id="2.40.37.10">
    <property type="entry name" value="Lyase, Ornithine Decarboxylase, Chain A, domain 1"/>
    <property type="match status" value="1"/>
</dbReference>
<accession>A0A7I9WM76</accession>
<protein>
    <submittedName>
        <fullName evidence="6">Alanine racemase</fullName>
    </submittedName>
</protein>
<dbReference type="PRINTS" id="PR00992">
    <property type="entry name" value="ALARACEMASE"/>
</dbReference>
<keyword evidence="7" id="KW-1185">Reference proteome</keyword>
<dbReference type="GO" id="GO:0008784">
    <property type="term" value="F:alanine racemase activity"/>
    <property type="evidence" value="ECO:0007669"/>
    <property type="project" value="InterPro"/>
</dbReference>
<evidence type="ECO:0000313" key="6">
    <source>
        <dbReference type="EMBL" id="GFG58784.1"/>
    </source>
</evidence>
<dbReference type="InterPro" id="IPR029066">
    <property type="entry name" value="PLP-binding_barrel"/>
</dbReference>
<comment type="caution">
    <text evidence="6">The sequence shown here is derived from an EMBL/GenBank/DDBJ whole genome shotgun (WGS) entry which is preliminary data.</text>
</comment>
<gene>
    <name evidence="6" type="ORF">MMUR_29200</name>
</gene>
<sequence length="374" mass="39092">MTGGGQATWLEVDLSLLERNLREVRRLAGPRKVIGAVKANGYGLGAVEITRALDDSGIDGVWTGSVEEALAVRASGIRATVIMFGGYLADQIGDLVENDLTPTVYDRAGLTAASDVGIRRGRPVGVFVKVDCGLRRLGVSTENAIQFARSVHASPSLRLEGIYTHLPFGDLEGREWARQHAVAFDGLLADLAHDGIAPPVTQLWGSSGLIAEMPDGSNTVCVGQLLYGFSPFAADDGSALAVTPVVKALTAKLIHVGRHPDGAEVAASPYVLGGAARTGVLAVGTGDGMRRAVTGESMHALIRGQRVPILGVSLEHTVVGLDGVDGAAPGDEVTLIGRSGAETLSLADWAAWFGCSQLDVAVTFLGRLPKRYVR</sequence>
<dbReference type="GO" id="GO:0005829">
    <property type="term" value="C:cytosol"/>
    <property type="evidence" value="ECO:0007669"/>
    <property type="project" value="TreeGrafter"/>
</dbReference>
<keyword evidence="2 4" id="KW-0663">Pyridoxal phosphate</keyword>
<dbReference type="InterPro" id="IPR011079">
    <property type="entry name" value="Ala_racemase_C"/>
</dbReference>
<dbReference type="Pfam" id="PF00842">
    <property type="entry name" value="Ala_racemase_C"/>
    <property type="match status" value="1"/>
</dbReference>
<dbReference type="AlphaFoldDB" id="A0A7I9WM76"/>
<comment type="cofactor">
    <cofactor evidence="1 4">
        <name>pyridoxal 5'-phosphate</name>
        <dbReference type="ChEBI" id="CHEBI:597326"/>
    </cofactor>
</comment>
<feature type="modified residue" description="N6-(pyridoxal phosphate)lysine" evidence="4">
    <location>
        <position position="38"/>
    </location>
</feature>
<name>A0A7I9WM76_9MYCO</name>
<dbReference type="InterPro" id="IPR001608">
    <property type="entry name" value="Ala_racemase_N"/>
</dbReference>
<dbReference type="InterPro" id="IPR000821">
    <property type="entry name" value="Ala_racemase"/>
</dbReference>
<evidence type="ECO:0000256" key="4">
    <source>
        <dbReference type="PIRSR" id="PIRSR600821-50"/>
    </source>
</evidence>
<dbReference type="PANTHER" id="PTHR30511">
    <property type="entry name" value="ALANINE RACEMASE"/>
    <property type="match status" value="1"/>
</dbReference>
<dbReference type="SUPFAM" id="SSF50621">
    <property type="entry name" value="Alanine racemase C-terminal domain-like"/>
    <property type="match status" value="1"/>
</dbReference>
<dbReference type="GO" id="GO:0006522">
    <property type="term" value="P:alanine metabolic process"/>
    <property type="evidence" value="ECO:0007669"/>
    <property type="project" value="InterPro"/>
</dbReference>
<dbReference type="PROSITE" id="PS00395">
    <property type="entry name" value="ALANINE_RACEMASE"/>
    <property type="match status" value="1"/>
</dbReference>
<dbReference type="Pfam" id="PF01168">
    <property type="entry name" value="Ala_racemase_N"/>
    <property type="match status" value="1"/>
</dbReference>
<dbReference type="InterPro" id="IPR020622">
    <property type="entry name" value="Ala_racemase_pyridoxalP-BS"/>
</dbReference>
<proteinExistence type="predicted"/>
<dbReference type="SMART" id="SM01005">
    <property type="entry name" value="Ala_racemase_C"/>
    <property type="match status" value="1"/>
</dbReference>
<dbReference type="PANTHER" id="PTHR30511:SF0">
    <property type="entry name" value="ALANINE RACEMASE, CATABOLIC-RELATED"/>
    <property type="match status" value="1"/>
</dbReference>
<evidence type="ECO:0000256" key="2">
    <source>
        <dbReference type="ARBA" id="ARBA00022898"/>
    </source>
</evidence>